<organism evidence="1 2">
    <name type="scientific">Coemansia nantahalensis</name>
    <dbReference type="NCBI Taxonomy" id="2789366"/>
    <lineage>
        <taxon>Eukaryota</taxon>
        <taxon>Fungi</taxon>
        <taxon>Fungi incertae sedis</taxon>
        <taxon>Zoopagomycota</taxon>
        <taxon>Kickxellomycotina</taxon>
        <taxon>Kickxellomycetes</taxon>
        <taxon>Kickxellales</taxon>
        <taxon>Kickxellaceae</taxon>
        <taxon>Coemansia</taxon>
    </lineage>
</organism>
<name>A0ACC1JPP5_9FUNG</name>
<evidence type="ECO:0000313" key="1">
    <source>
        <dbReference type="EMBL" id="KAJ2764993.1"/>
    </source>
</evidence>
<gene>
    <name evidence="1" type="primary">NAP1_1</name>
    <name evidence="1" type="ORF">IWQ57_004957</name>
</gene>
<dbReference type="EMBL" id="JANBUJ010002157">
    <property type="protein sequence ID" value="KAJ2764993.1"/>
    <property type="molecule type" value="Genomic_DNA"/>
</dbReference>
<sequence>TYIYEQSNVSGELEFASATGTEIDWKPDHDLSVTVETKKQRHKTTNRTRIVKKTVPAETFFSFFATVQEPDEEDDSELADETRDRIELDYELAEELKEKIIPSAVDWFTGEALEYEGLGEDEEFDDDYDFDDEDDDEDDDDEDDDDDDDDEGDGLSQSAKDAAQPPQCENQ</sequence>
<accession>A0ACC1JPP5</accession>
<protein>
    <submittedName>
        <fullName evidence="1">Histone chaperone</fullName>
    </submittedName>
</protein>
<comment type="caution">
    <text evidence="1">The sequence shown here is derived from an EMBL/GenBank/DDBJ whole genome shotgun (WGS) entry which is preliminary data.</text>
</comment>
<feature type="non-terminal residue" evidence="1">
    <location>
        <position position="1"/>
    </location>
</feature>
<reference evidence="1" key="1">
    <citation type="submission" date="2022-07" db="EMBL/GenBank/DDBJ databases">
        <title>Phylogenomic reconstructions and comparative analyses of Kickxellomycotina fungi.</title>
        <authorList>
            <person name="Reynolds N.K."/>
            <person name="Stajich J.E."/>
            <person name="Barry K."/>
            <person name="Grigoriev I.V."/>
            <person name="Crous P."/>
            <person name="Smith M.E."/>
        </authorList>
    </citation>
    <scope>NUCLEOTIDE SEQUENCE</scope>
    <source>
        <strain evidence="1">CBS 109366</strain>
    </source>
</reference>
<evidence type="ECO:0000313" key="2">
    <source>
        <dbReference type="Proteomes" id="UP001140234"/>
    </source>
</evidence>
<keyword evidence="2" id="KW-1185">Reference proteome</keyword>
<proteinExistence type="predicted"/>
<dbReference type="Proteomes" id="UP001140234">
    <property type="component" value="Unassembled WGS sequence"/>
</dbReference>